<dbReference type="GO" id="GO:0003677">
    <property type="term" value="F:DNA binding"/>
    <property type="evidence" value="ECO:0007669"/>
    <property type="project" value="UniProtKB-UniRule"/>
</dbReference>
<reference evidence="13 14" key="1">
    <citation type="journal article" date="2021" name="Elife">
        <title>Chloroplast acquisition without the gene transfer in kleptoplastic sea slugs, Plakobranchus ocellatus.</title>
        <authorList>
            <person name="Maeda T."/>
            <person name="Takahashi S."/>
            <person name="Yoshida T."/>
            <person name="Shimamura S."/>
            <person name="Takaki Y."/>
            <person name="Nagai Y."/>
            <person name="Toyoda A."/>
            <person name="Suzuki Y."/>
            <person name="Arimoto A."/>
            <person name="Ishii H."/>
            <person name="Satoh N."/>
            <person name="Nishiyama T."/>
            <person name="Hasebe M."/>
            <person name="Maruyama T."/>
            <person name="Minagawa J."/>
            <person name="Obokata J."/>
            <person name="Shigenobu S."/>
        </authorList>
    </citation>
    <scope>NUCLEOTIDE SEQUENCE [LARGE SCALE GENOMIC DNA]</scope>
</reference>
<organism evidence="13 14">
    <name type="scientific">Plakobranchus ocellatus</name>
    <dbReference type="NCBI Taxonomy" id="259542"/>
    <lineage>
        <taxon>Eukaryota</taxon>
        <taxon>Metazoa</taxon>
        <taxon>Spiralia</taxon>
        <taxon>Lophotrochozoa</taxon>
        <taxon>Mollusca</taxon>
        <taxon>Gastropoda</taxon>
        <taxon>Heterobranchia</taxon>
        <taxon>Euthyneura</taxon>
        <taxon>Panpulmonata</taxon>
        <taxon>Sacoglossa</taxon>
        <taxon>Placobranchoidea</taxon>
        <taxon>Plakobranchidae</taxon>
        <taxon>Plakobranchus</taxon>
    </lineage>
</organism>
<feature type="compositionally biased region" description="Basic and acidic residues" evidence="11">
    <location>
        <begin position="608"/>
        <end position="628"/>
    </location>
</feature>
<feature type="compositionally biased region" description="Basic residues" evidence="11">
    <location>
        <begin position="724"/>
        <end position="734"/>
    </location>
</feature>
<feature type="compositionally biased region" description="Low complexity" evidence="11">
    <location>
        <begin position="492"/>
        <end position="510"/>
    </location>
</feature>
<evidence type="ECO:0000256" key="9">
    <source>
        <dbReference type="PROSITE-ProRule" id="PRU00267"/>
    </source>
</evidence>
<keyword evidence="4 10" id="KW-0227">DNA damage</keyword>
<dbReference type="AlphaFoldDB" id="A0AAV3YTU7"/>
<dbReference type="InterPro" id="IPR011993">
    <property type="entry name" value="PH-like_dom_sf"/>
</dbReference>
<dbReference type="GO" id="GO:0042393">
    <property type="term" value="F:histone binding"/>
    <property type="evidence" value="ECO:0007669"/>
    <property type="project" value="TreeGrafter"/>
</dbReference>
<gene>
    <name evidence="13" type="ORF">PoB_001299400</name>
</gene>
<dbReference type="InterPro" id="IPR000969">
    <property type="entry name" value="SSRP1/POB3"/>
</dbReference>
<dbReference type="FunFam" id="2.30.29.30:FF:000119">
    <property type="entry name" value="FACT complex subunit SSRP1"/>
    <property type="match status" value="1"/>
</dbReference>
<dbReference type="Proteomes" id="UP000735302">
    <property type="component" value="Unassembled WGS sequence"/>
</dbReference>
<comment type="function">
    <text evidence="10">Component of the FACT complex, a general chromatin factor that acts to reorganize nucleosomes. The FACT complex is involved in multiple processes that require DNA as a template such as mRNA elongation, DNA replication and DNA repair. During transcription elongation the FACT complex acts as a histone chaperone that both destabilizes and restores nucleosomal structure. It facilitates the passage of RNA polymerase II and transcription by promoting the dissociation of one histone H2A-H2B dimer from the nucleosome, then subsequently promotes the reestablishment of the nucleosome following the passage of RNA polymerase II.</text>
</comment>
<evidence type="ECO:0000256" key="2">
    <source>
        <dbReference type="ARBA" id="ARBA00022454"/>
    </source>
</evidence>
<feature type="compositionally biased region" description="Low complexity" evidence="11">
    <location>
        <begin position="776"/>
        <end position="788"/>
    </location>
</feature>
<dbReference type="Gene3D" id="1.10.30.10">
    <property type="entry name" value="High mobility group box domain"/>
    <property type="match status" value="1"/>
</dbReference>
<dbReference type="Gene3D" id="2.30.29.30">
    <property type="entry name" value="Pleckstrin-homology domain (PH domain)/Phosphotyrosine-binding domain (PTB)"/>
    <property type="match status" value="2"/>
</dbReference>
<proteinExistence type="inferred from homology"/>
<dbReference type="Pfam" id="PF08512">
    <property type="entry name" value="Rttp106-like_middle"/>
    <property type="match status" value="1"/>
</dbReference>
<evidence type="ECO:0000313" key="14">
    <source>
        <dbReference type="Proteomes" id="UP000735302"/>
    </source>
</evidence>
<dbReference type="SMART" id="SM01287">
    <property type="entry name" value="Rtt106"/>
    <property type="match status" value="1"/>
</dbReference>
<evidence type="ECO:0000256" key="4">
    <source>
        <dbReference type="ARBA" id="ARBA00022763"/>
    </source>
</evidence>
<evidence type="ECO:0000256" key="10">
    <source>
        <dbReference type="RuleBase" id="RU364013"/>
    </source>
</evidence>
<feature type="region of interest" description="Disordered" evidence="11">
    <location>
        <begin position="640"/>
        <end position="788"/>
    </location>
</feature>
<feature type="compositionally biased region" description="Basic and acidic residues" evidence="11">
    <location>
        <begin position="449"/>
        <end position="464"/>
    </location>
</feature>
<comment type="similarity">
    <text evidence="1 10">Belongs to the SSRP1 family.</text>
</comment>
<feature type="region of interest" description="Disordered" evidence="11">
    <location>
        <begin position="431"/>
        <end position="587"/>
    </location>
</feature>
<comment type="caution">
    <text evidence="13">The sequence shown here is derived from an EMBL/GenBank/DDBJ whole genome shotgun (WGS) entry which is preliminary data.</text>
</comment>
<dbReference type="Pfam" id="PF17292">
    <property type="entry name" value="POB3_N"/>
    <property type="match status" value="1"/>
</dbReference>
<dbReference type="EMBL" id="BLXT01001539">
    <property type="protein sequence ID" value="GFN86488.1"/>
    <property type="molecule type" value="Genomic_DNA"/>
</dbReference>
<feature type="compositionally biased region" description="Basic and acidic residues" evidence="11">
    <location>
        <begin position="518"/>
        <end position="550"/>
    </location>
</feature>
<dbReference type="SUPFAM" id="SSF50729">
    <property type="entry name" value="PH domain-like"/>
    <property type="match status" value="1"/>
</dbReference>
<dbReference type="PRINTS" id="PR00887">
    <property type="entry name" value="SSRCOGNITION"/>
</dbReference>
<keyword evidence="2 10" id="KW-0158">Chromosome</keyword>
<keyword evidence="14" id="KW-1185">Reference proteome</keyword>
<evidence type="ECO:0000313" key="13">
    <source>
        <dbReference type="EMBL" id="GFN86488.1"/>
    </source>
</evidence>
<dbReference type="CDD" id="cd21994">
    <property type="entry name" value="HMG-box_SSRP1-like"/>
    <property type="match status" value="1"/>
</dbReference>
<dbReference type="Pfam" id="PF21103">
    <property type="entry name" value="PH1_SSRP1-like"/>
    <property type="match status" value="1"/>
</dbReference>
<dbReference type="Gene3D" id="2.30.29.150">
    <property type="match status" value="1"/>
</dbReference>
<dbReference type="GO" id="GO:0006281">
    <property type="term" value="P:DNA repair"/>
    <property type="evidence" value="ECO:0007669"/>
    <property type="project" value="UniProtKB-KW"/>
</dbReference>
<dbReference type="InterPro" id="IPR050454">
    <property type="entry name" value="RTT106/SSRP1_HistChap/FACT"/>
</dbReference>
<evidence type="ECO:0000256" key="11">
    <source>
        <dbReference type="SAM" id="MobiDB-lite"/>
    </source>
</evidence>
<evidence type="ECO:0000256" key="3">
    <source>
        <dbReference type="ARBA" id="ARBA00022705"/>
    </source>
</evidence>
<dbReference type="InterPro" id="IPR013719">
    <property type="entry name" value="RTT106/SPT16-like_middle_dom"/>
</dbReference>
<dbReference type="Gene3D" id="2.30.29.220">
    <property type="entry name" value="Structure-specific recognition protein (SSRP1)"/>
    <property type="match status" value="1"/>
</dbReference>
<dbReference type="InterPro" id="IPR036910">
    <property type="entry name" value="HMG_box_dom_sf"/>
</dbReference>
<keyword evidence="5 10" id="KW-0805">Transcription regulation</keyword>
<name>A0AAV3YTU7_9GAST</name>
<evidence type="ECO:0000256" key="5">
    <source>
        <dbReference type="ARBA" id="ARBA00023015"/>
    </source>
</evidence>
<dbReference type="Pfam" id="PF00505">
    <property type="entry name" value="HMG_box"/>
    <property type="match status" value="1"/>
</dbReference>
<feature type="region of interest" description="Disordered" evidence="11">
    <location>
        <begin position="604"/>
        <end position="628"/>
    </location>
</feature>
<dbReference type="InterPro" id="IPR035417">
    <property type="entry name" value="SSRP1/POB3_N"/>
</dbReference>
<feature type="domain" description="HMG box" evidence="12">
    <location>
        <begin position="578"/>
        <end position="644"/>
    </location>
</feature>
<keyword evidence="9" id="KW-0238">DNA-binding</keyword>
<evidence type="ECO:0000259" key="12">
    <source>
        <dbReference type="PROSITE" id="PS50118"/>
    </source>
</evidence>
<protein>
    <recommendedName>
        <fullName evidence="10">FACT complex subunit SSRP1</fullName>
    </recommendedName>
</protein>
<evidence type="ECO:0000256" key="1">
    <source>
        <dbReference type="ARBA" id="ARBA00010060"/>
    </source>
</evidence>
<dbReference type="InterPro" id="IPR024954">
    <property type="entry name" value="SSRP1_DD"/>
</dbReference>
<dbReference type="InterPro" id="IPR038167">
    <property type="entry name" value="SSRP1_sf"/>
</dbReference>
<dbReference type="InterPro" id="IPR009071">
    <property type="entry name" value="HMG_box_dom"/>
</dbReference>
<keyword evidence="7 10" id="KW-0234">DNA repair</keyword>
<dbReference type="CDD" id="cd13230">
    <property type="entry name" value="PH1_SSRP1-like"/>
    <property type="match status" value="1"/>
</dbReference>
<dbReference type="SUPFAM" id="SSF47095">
    <property type="entry name" value="HMG-box"/>
    <property type="match status" value="1"/>
</dbReference>
<dbReference type="Pfam" id="PF03531">
    <property type="entry name" value="SSrecog"/>
    <property type="match status" value="1"/>
</dbReference>
<dbReference type="FunFam" id="2.30.29.150:FF:000001">
    <property type="entry name" value="Fact complex subunit ssrp1"/>
    <property type="match status" value="1"/>
</dbReference>
<dbReference type="FunFam" id="2.30.29.30:FF:000098">
    <property type="entry name" value="Fact complex subunit ssrp1"/>
    <property type="match status" value="1"/>
</dbReference>
<dbReference type="PROSITE" id="PS50118">
    <property type="entry name" value="HMG_BOX_2"/>
    <property type="match status" value="1"/>
</dbReference>
<dbReference type="PANTHER" id="PTHR45849:SF1">
    <property type="entry name" value="FACT COMPLEX SUBUNIT SSRP1"/>
    <property type="match status" value="1"/>
</dbReference>
<keyword evidence="8 9" id="KW-0539">Nucleus</keyword>
<dbReference type="GO" id="GO:0006260">
    <property type="term" value="P:DNA replication"/>
    <property type="evidence" value="ECO:0007669"/>
    <property type="project" value="UniProtKB-KW"/>
</dbReference>
<evidence type="ECO:0000256" key="7">
    <source>
        <dbReference type="ARBA" id="ARBA00023204"/>
    </source>
</evidence>
<keyword evidence="6 10" id="KW-0804">Transcription</keyword>
<dbReference type="CDD" id="cd13231">
    <property type="entry name" value="PH2_SSRP1-like"/>
    <property type="match status" value="1"/>
</dbReference>
<accession>A0AAV3YTU7</accession>
<feature type="compositionally biased region" description="Acidic residues" evidence="11">
    <location>
        <begin position="465"/>
        <end position="474"/>
    </location>
</feature>
<feature type="compositionally biased region" description="Basic residues" evidence="11">
    <location>
        <begin position="660"/>
        <end position="677"/>
    </location>
</feature>
<feature type="DNA-binding region" description="HMG box" evidence="9">
    <location>
        <begin position="578"/>
        <end position="644"/>
    </location>
</feature>
<keyword evidence="3 10" id="KW-0235">DNA replication</keyword>
<dbReference type="GO" id="GO:1902275">
    <property type="term" value="P:regulation of chromatin organization"/>
    <property type="evidence" value="ECO:0007669"/>
    <property type="project" value="TreeGrafter"/>
</dbReference>
<feature type="compositionally biased region" description="Polar residues" evidence="11">
    <location>
        <begin position="680"/>
        <end position="693"/>
    </location>
</feature>
<evidence type="ECO:0000256" key="8">
    <source>
        <dbReference type="ARBA" id="ARBA00023242"/>
    </source>
</evidence>
<dbReference type="SMART" id="SM00398">
    <property type="entry name" value="HMG"/>
    <property type="match status" value="1"/>
</dbReference>
<comment type="subcellular location">
    <subcellularLocation>
        <location evidence="10">Nucleus</location>
    </subcellularLocation>
    <subcellularLocation>
        <location evidence="10">Chromosome</location>
    </subcellularLocation>
</comment>
<dbReference type="GO" id="GO:0031491">
    <property type="term" value="F:nucleosome binding"/>
    <property type="evidence" value="ECO:0007669"/>
    <property type="project" value="TreeGrafter"/>
</dbReference>
<dbReference type="InterPro" id="IPR048993">
    <property type="entry name" value="SSRP1-like_PH1"/>
</dbReference>
<dbReference type="GO" id="GO:0035101">
    <property type="term" value="C:FACT complex"/>
    <property type="evidence" value="ECO:0007669"/>
    <property type="project" value="TreeGrafter"/>
</dbReference>
<dbReference type="PANTHER" id="PTHR45849">
    <property type="entry name" value="FACT COMPLEX SUBUNIT SSRP1"/>
    <property type="match status" value="1"/>
</dbReference>
<sequence>MGDSQDYPDVVQEIRGALNPGRLKLQSGGVYFKNMKTGKVDQFQSSDLLKVQWLKRARGYCLKFVLESSIHRFDGFKESDFEKLAAFISNHYAISVEKLDISLKGWNWGKSEFEANSLNFKVDNNVAFEIPLSNVTNSTTGKNEVTIEFHQNDDAAVSLMEVRFYIPPDPDSEKDPVVEFHKTVMENADVIEISGESICTLQEIQCLTPRGRYDLKLFPSFLQLHGKTFDFKIPYQTILRLFLLTHKDNRQMYFVVSLDPPIKQGQTRYHFLILLFQKEDEMQLELNLSQEEIDSKYEGKLQKEMNGPEYEVISKVFKAITGRKITVPGSFVSHHGAQAVSCSYKAATGLLYPLERGFIFVYKPPIHIRFDEIVNVNFARSAGSTRSFDFEVDTQTGASYTFVGVEKDEYGKLYDFVKGKNLKVKNIGDKGGKAVSYNEMSDSDEEGGDHDAYLERMKREGKDREEEDSDDSSDESFNPGESGSEVAEEYDSNPPTTSDSDSDYSGASSDGQEEGSDAEERRRLREEKKKEKEEKREQKRKEKEEKEKAKASKPKKKKDSEGGSSRKRKAGGKDPNKPKRPQSAYFIWLNEHREGMKEEFPGISVTDLSKKAGERWKEVTDKSEWEEKAKIAKEEYQVAMQEYNKNKGSDDEDMDDSPKSKSKSSKSKPKASPKKKPKPETSSAVAPVSSGTFKSKEYISSSGSNSGSSSGGEGSESDKPLTKLAKKAKAKKAKGSPEKVSAASGSEGGEEEEEEEKPSSPAAEESDAEDKKEESGSAASASEASGSE</sequence>
<evidence type="ECO:0000256" key="6">
    <source>
        <dbReference type="ARBA" id="ARBA00023163"/>
    </source>
</evidence>